<sequence length="261" mass="30229">MAIYRRLDPERLPHHVAIIMDGNGRWAGKRSLKRFLGHQQGAESVQYVVETASRIGLPWLTLYAFSLENNLRRPKSEVNFLMRLLKMYLNNNVRRMNDNNVRIQYIGRTDDLPDEVRERMQWAAEATQRNTGTVLTLALNYGARSELMDAFRGLCAEVQSGQLKLNDVTEQDIQRHLYTAHMPDPDLLIRTSGEMRISNYLLWQIAYTEIYVTSRLWPDFRGIHMLEAIEDYQRRERRYGGLADGTESDDVASLPANQLVG</sequence>
<comment type="caution">
    <text evidence="3">The sequence shown here is derived from an EMBL/GenBank/DDBJ whole genome shotgun (WGS) entry which is preliminary data.</text>
</comment>
<dbReference type="PROSITE" id="PS01066">
    <property type="entry name" value="UPP_SYNTHASE"/>
    <property type="match status" value="1"/>
</dbReference>
<dbReference type="AlphaFoldDB" id="A0A372IUX7"/>
<evidence type="ECO:0000313" key="3">
    <source>
        <dbReference type="EMBL" id="RFU18740.1"/>
    </source>
</evidence>
<dbReference type="SUPFAM" id="SSF64005">
    <property type="entry name" value="Undecaprenyl diphosphate synthase"/>
    <property type="match status" value="1"/>
</dbReference>
<evidence type="ECO:0000313" key="4">
    <source>
        <dbReference type="Proteomes" id="UP000264702"/>
    </source>
</evidence>
<dbReference type="NCBIfam" id="NF011405">
    <property type="entry name" value="PRK14830.1"/>
    <property type="match status" value="1"/>
</dbReference>
<dbReference type="RefSeq" id="WP_117298031.1">
    <property type="nucleotide sequence ID" value="NZ_QVQT02000001.1"/>
</dbReference>
<feature type="active site" description="Proton acceptor" evidence="2">
    <location>
        <position position="69"/>
    </location>
</feature>
<dbReference type="GO" id="GO:0016094">
    <property type="term" value="P:polyprenol biosynthetic process"/>
    <property type="evidence" value="ECO:0007669"/>
    <property type="project" value="TreeGrafter"/>
</dbReference>
<keyword evidence="1 2" id="KW-0808">Transferase</keyword>
<dbReference type="OrthoDB" id="4191603at2"/>
<dbReference type="InterPro" id="IPR036424">
    <property type="entry name" value="UPP_synth-like_sf"/>
</dbReference>
<dbReference type="InterPro" id="IPR018520">
    <property type="entry name" value="UPP_synth-like_CS"/>
</dbReference>
<dbReference type="GO" id="GO:0005829">
    <property type="term" value="C:cytosol"/>
    <property type="evidence" value="ECO:0007669"/>
    <property type="project" value="TreeGrafter"/>
</dbReference>
<evidence type="ECO:0000256" key="1">
    <source>
        <dbReference type="ARBA" id="ARBA00022679"/>
    </source>
</evidence>
<comment type="similarity">
    <text evidence="2">Belongs to the UPP synthase family.</text>
</comment>
<feature type="active site" evidence="2">
    <location>
        <position position="21"/>
    </location>
</feature>
<dbReference type="Gene3D" id="3.40.1180.10">
    <property type="entry name" value="Decaprenyl diphosphate synthase-like"/>
    <property type="match status" value="1"/>
</dbReference>
<dbReference type="GO" id="GO:0000287">
    <property type="term" value="F:magnesium ion binding"/>
    <property type="evidence" value="ECO:0007669"/>
    <property type="project" value="UniProtKB-UniRule"/>
</dbReference>
<protein>
    <recommendedName>
        <fullName evidence="2">Isoprenyl transferase</fullName>
        <ecNumber evidence="2">2.5.1.-</ecNumber>
    </recommendedName>
</protein>
<feature type="binding site" evidence="2">
    <location>
        <begin position="22"/>
        <end position="25"/>
    </location>
    <ligand>
        <name>substrate</name>
    </ligand>
</feature>
<dbReference type="InterPro" id="IPR001441">
    <property type="entry name" value="UPP_synth-like"/>
</dbReference>
<keyword evidence="4" id="KW-1185">Reference proteome</keyword>
<dbReference type="Proteomes" id="UP000264702">
    <property type="component" value="Unassembled WGS sequence"/>
</dbReference>
<comment type="caution">
    <text evidence="2">Lacks conserved residue(s) required for the propagation of feature annotation.</text>
</comment>
<dbReference type="PANTHER" id="PTHR10291">
    <property type="entry name" value="DEHYDRODOLICHYL DIPHOSPHATE SYNTHASE FAMILY MEMBER"/>
    <property type="match status" value="1"/>
</dbReference>
<reference evidence="3 4" key="1">
    <citation type="submission" date="2018-08" db="EMBL/GenBank/DDBJ databases">
        <title>Acidipila sp. 4G-K13, an acidobacterium isolated from forest soil.</title>
        <authorList>
            <person name="Gao Z.-H."/>
            <person name="Qiu L.-H."/>
        </authorList>
    </citation>
    <scope>NUCLEOTIDE SEQUENCE [LARGE SCALE GENOMIC DNA]</scope>
    <source>
        <strain evidence="3 4">4G-K13</strain>
    </source>
</reference>
<dbReference type="PANTHER" id="PTHR10291:SF0">
    <property type="entry name" value="DEHYDRODOLICHYL DIPHOSPHATE SYNTHASE 2"/>
    <property type="match status" value="1"/>
</dbReference>
<feature type="binding site" evidence="2">
    <location>
        <position position="190"/>
    </location>
    <ligand>
        <name>substrate</name>
    </ligand>
</feature>
<feature type="binding site" evidence="2">
    <location>
        <position position="73"/>
    </location>
    <ligand>
        <name>substrate</name>
    </ligand>
</feature>
<accession>A0A372IUX7</accession>
<feature type="binding site" evidence="2">
    <location>
        <begin position="196"/>
        <end position="198"/>
    </location>
    <ligand>
        <name>substrate</name>
    </ligand>
</feature>
<dbReference type="EC" id="2.5.1.-" evidence="2"/>
<dbReference type="HAMAP" id="MF_01139">
    <property type="entry name" value="ISPT"/>
    <property type="match status" value="1"/>
</dbReference>
<dbReference type="Pfam" id="PF01255">
    <property type="entry name" value="Prenyltransf"/>
    <property type="match status" value="1"/>
</dbReference>
<organism evidence="3 4">
    <name type="scientific">Paracidobacterium acidisoli</name>
    <dbReference type="NCBI Taxonomy" id="2303751"/>
    <lineage>
        <taxon>Bacteria</taxon>
        <taxon>Pseudomonadati</taxon>
        <taxon>Acidobacteriota</taxon>
        <taxon>Terriglobia</taxon>
        <taxon>Terriglobales</taxon>
        <taxon>Acidobacteriaceae</taxon>
        <taxon>Paracidobacterium</taxon>
    </lineage>
</organism>
<evidence type="ECO:0000256" key="2">
    <source>
        <dbReference type="HAMAP-Rule" id="MF_01139"/>
    </source>
</evidence>
<comment type="cofactor">
    <cofactor evidence="2">
        <name>Mg(2+)</name>
        <dbReference type="ChEBI" id="CHEBI:18420"/>
    </cofactor>
    <text evidence="2">Binds 2 magnesium ions per subunit.</text>
</comment>
<gene>
    <name evidence="3" type="ORF">D0Y96_03085</name>
</gene>
<feature type="binding site" evidence="2">
    <location>
        <position position="26"/>
    </location>
    <ligand>
        <name>substrate</name>
    </ligand>
</feature>
<dbReference type="GO" id="GO:0008834">
    <property type="term" value="F:ditrans,polycis-undecaprenyl-diphosphate synthase [(2E,6E)-farnesyl-diphosphate specific] activity"/>
    <property type="evidence" value="ECO:0007669"/>
    <property type="project" value="TreeGrafter"/>
</dbReference>
<dbReference type="EMBL" id="QVQT01000001">
    <property type="protein sequence ID" value="RFU18740.1"/>
    <property type="molecule type" value="Genomic_DNA"/>
</dbReference>
<feature type="binding site" evidence="2">
    <location>
        <position position="21"/>
    </location>
    <ligand>
        <name>Mg(2+)</name>
        <dbReference type="ChEBI" id="CHEBI:18420"/>
    </ligand>
</feature>
<keyword evidence="2" id="KW-0479">Metal-binding</keyword>
<dbReference type="CDD" id="cd00475">
    <property type="entry name" value="Cis_IPPS"/>
    <property type="match status" value="1"/>
</dbReference>
<feature type="binding site" evidence="2">
    <location>
        <position position="209"/>
    </location>
    <ligand>
        <name>Mg(2+)</name>
        <dbReference type="ChEBI" id="CHEBI:18420"/>
    </ligand>
</feature>
<feature type="binding site" evidence="2">
    <location>
        <position position="38"/>
    </location>
    <ligand>
        <name>substrate</name>
    </ligand>
</feature>
<feature type="binding site" evidence="2">
    <location>
        <begin position="66"/>
        <end position="68"/>
    </location>
    <ligand>
        <name>substrate</name>
    </ligand>
</feature>
<feature type="binding site" evidence="2">
    <location>
        <position position="34"/>
    </location>
    <ligand>
        <name>substrate</name>
    </ligand>
</feature>
<proteinExistence type="inferred from homology"/>
<dbReference type="FunFam" id="3.40.1180.10:FF:000001">
    <property type="entry name" value="(2E,6E)-farnesyl-diphosphate-specific ditrans,polycis-undecaprenyl-diphosphate synthase"/>
    <property type="match status" value="1"/>
</dbReference>
<name>A0A372IUX7_9BACT</name>
<keyword evidence="2" id="KW-0460">Magnesium</keyword>
<dbReference type="NCBIfam" id="TIGR00055">
    <property type="entry name" value="uppS"/>
    <property type="match status" value="1"/>
</dbReference>
<comment type="function">
    <text evidence="2">Catalyzes the condensation of isopentenyl diphosphate (IPP) with allylic pyrophosphates generating different type of terpenoids.</text>
</comment>
<comment type="subunit">
    <text evidence="2">Homodimer.</text>
</comment>